<comment type="caution">
    <text evidence="2">The sequence shown here is derived from an EMBL/GenBank/DDBJ whole genome shotgun (WGS) entry which is preliminary data.</text>
</comment>
<dbReference type="EMBL" id="JAVHJV010000006">
    <property type="protein sequence ID" value="KAK5941823.1"/>
    <property type="molecule type" value="Genomic_DNA"/>
</dbReference>
<accession>A0ABR0RNK2</accession>
<reference evidence="2 3" key="1">
    <citation type="journal article" date="2023" name="Res Sq">
        <title>Genomic and morphological characterization of Knufia obscura isolated from the Mars 2020 spacecraft assembly facility.</title>
        <authorList>
            <person name="Chander A.M."/>
            <person name="Teixeira M.M."/>
            <person name="Singh N.K."/>
            <person name="Williams M.P."/>
            <person name="Parker C.W."/>
            <person name="Leo P."/>
            <person name="Stajich J.E."/>
            <person name="Torok T."/>
            <person name="Tighe S."/>
            <person name="Mason C.E."/>
            <person name="Venkateswaran K."/>
        </authorList>
    </citation>
    <scope>NUCLEOTIDE SEQUENCE [LARGE SCALE GENOMIC DNA]</scope>
    <source>
        <strain evidence="2 3">CCFEE 5817</strain>
    </source>
</reference>
<keyword evidence="3" id="KW-1185">Reference proteome</keyword>
<feature type="region of interest" description="Disordered" evidence="1">
    <location>
        <begin position="64"/>
        <end position="87"/>
    </location>
</feature>
<dbReference type="RefSeq" id="XP_064729913.1">
    <property type="nucleotide sequence ID" value="XM_064874191.1"/>
</dbReference>
<dbReference type="Proteomes" id="UP001334248">
    <property type="component" value="Unassembled WGS sequence"/>
</dbReference>
<sequence length="107" mass="12075">MASGTNLIIEEIGDVHDDEKEYGQWQQDRHGYTREEADGGGFFGGEDDGLAGLYYEEYDKDGNKISVKRGDPLDQSQASRRRAVESTNRGEYRFAHTLRLQTIADEA</sequence>
<evidence type="ECO:0000313" key="3">
    <source>
        <dbReference type="Proteomes" id="UP001334248"/>
    </source>
</evidence>
<protein>
    <submittedName>
        <fullName evidence="2">Uncharacterized protein</fullName>
    </submittedName>
</protein>
<dbReference type="GeneID" id="89999223"/>
<proteinExistence type="predicted"/>
<organism evidence="2 3">
    <name type="scientific">Knufia obscura</name>
    <dbReference type="NCBI Taxonomy" id="1635080"/>
    <lineage>
        <taxon>Eukaryota</taxon>
        <taxon>Fungi</taxon>
        <taxon>Dikarya</taxon>
        <taxon>Ascomycota</taxon>
        <taxon>Pezizomycotina</taxon>
        <taxon>Eurotiomycetes</taxon>
        <taxon>Chaetothyriomycetidae</taxon>
        <taxon>Chaetothyriales</taxon>
        <taxon>Trichomeriaceae</taxon>
        <taxon>Knufia</taxon>
    </lineage>
</organism>
<name>A0ABR0RNK2_9EURO</name>
<evidence type="ECO:0000313" key="2">
    <source>
        <dbReference type="EMBL" id="KAK5941823.1"/>
    </source>
</evidence>
<gene>
    <name evidence="2" type="ORF">PMZ80_005774</name>
</gene>
<evidence type="ECO:0000256" key="1">
    <source>
        <dbReference type="SAM" id="MobiDB-lite"/>
    </source>
</evidence>